<evidence type="ECO:0000256" key="3">
    <source>
        <dbReference type="ARBA" id="ARBA00022692"/>
    </source>
</evidence>
<keyword evidence="5 9" id="KW-0472">Membrane</keyword>
<dbReference type="EMBL" id="JAFNEN010000767">
    <property type="protein sequence ID" value="KAG8177635.1"/>
    <property type="molecule type" value="Genomic_DNA"/>
</dbReference>
<evidence type="ECO:0000256" key="5">
    <source>
        <dbReference type="ARBA" id="ARBA00023136"/>
    </source>
</evidence>
<evidence type="ECO:0000256" key="4">
    <source>
        <dbReference type="ARBA" id="ARBA00022989"/>
    </source>
</evidence>
<evidence type="ECO:0000256" key="6">
    <source>
        <dbReference type="ARBA" id="ARBA00023180"/>
    </source>
</evidence>
<keyword evidence="3 9" id="KW-0812">Transmembrane</keyword>
<dbReference type="InterPro" id="IPR051617">
    <property type="entry name" value="UNC-93-like_regulator"/>
</dbReference>
<evidence type="ECO:0000256" key="2">
    <source>
        <dbReference type="ARBA" id="ARBA00009172"/>
    </source>
</evidence>
<evidence type="ECO:0000256" key="1">
    <source>
        <dbReference type="ARBA" id="ARBA00004141"/>
    </source>
</evidence>
<proteinExistence type="inferred from homology"/>
<dbReference type="AlphaFoldDB" id="A0AAV6U254"/>
<feature type="transmembrane region" description="Helical" evidence="9">
    <location>
        <begin position="12"/>
        <end position="38"/>
    </location>
</feature>
<feature type="transmembrane region" description="Helical" evidence="9">
    <location>
        <begin position="81"/>
        <end position="99"/>
    </location>
</feature>
<feature type="transmembrane region" description="Helical" evidence="9">
    <location>
        <begin position="141"/>
        <end position="162"/>
    </location>
</feature>
<organism evidence="10 11">
    <name type="scientific">Oedothorax gibbosus</name>
    <dbReference type="NCBI Taxonomy" id="931172"/>
    <lineage>
        <taxon>Eukaryota</taxon>
        <taxon>Metazoa</taxon>
        <taxon>Ecdysozoa</taxon>
        <taxon>Arthropoda</taxon>
        <taxon>Chelicerata</taxon>
        <taxon>Arachnida</taxon>
        <taxon>Araneae</taxon>
        <taxon>Araneomorphae</taxon>
        <taxon>Entelegynae</taxon>
        <taxon>Araneoidea</taxon>
        <taxon>Linyphiidae</taxon>
        <taxon>Erigoninae</taxon>
        <taxon>Oedothorax</taxon>
    </lineage>
</organism>
<comment type="subcellular location">
    <subcellularLocation>
        <location evidence="1">Membrane</location>
        <topology evidence="1">Multi-pass membrane protein</topology>
    </subcellularLocation>
</comment>
<feature type="transmembrane region" description="Helical" evidence="9">
    <location>
        <begin position="406"/>
        <end position="424"/>
    </location>
</feature>
<evidence type="ECO:0000256" key="9">
    <source>
        <dbReference type="SAM" id="Phobius"/>
    </source>
</evidence>
<accession>A0AAV6U254</accession>
<feature type="transmembrane region" description="Helical" evidence="9">
    <location>
        <begin position="381"/>
        <end position="400"/>
    </location>
</feature>
<evidence type="ECO:0000313" key="10">
    <source>
        <dbReference type="EMBL" id="KAG8177635.1"/>
    </source>
</evidence>
<dbReference type="GO" id="GO:0016020">
    <property type="term" value="C:membrane"/>
    <property type="evidence" value="ECO:0007669"/>
    <property type="project" value="UniProtKB-SubCell"/>
</dbReference>
<feature type="transmembrane region" description="Helical" evidence="9">
    <location>
        <begin position="305"/>
        <end position="326"/>
    </location>
</feature>
<dbReference type="Gene3D" id="1.20.1250.20">
    <property type="entry name" value="MFS general substrate transporter like domains"/>
    <property type="match status" value="2"/>
</dbReference>
<evidence type="ECO:0000256" key="7">
    <source>
        <dbReference type="ARBA" id="ARBA00040302"/>
    </source>
</evidence>
<dbReference type="CDD" id="cd17407">
    <property type="entry name" value="MFS_MFSD11"/>
    <property type="match status" value="1"/>
</dbReference>
<comment type="similarity">
    <text evidence="2">Belongs to the unc-93 family.</text>
</comment>
<reference evidence="10 11" key="1">
    <citation type="journal article" date="2022" name="Nat. Ecol. Evol.">
        <title>A masculinizing supergene underlies an exaggerated male reproductive morph in a spider.</title>
        <authorList>
            <person name="Hendrickx F."/>
            <person name="De Corte Z."/>
            <person name="Sonet G."/>
            <person name="Van Belleghem S.M."/>
            <person name="Kostlbacher S."/>
            <person name="Vangestel C."/>
        </authorList>
    </citation>
    <scope>NUCLEOTIDE SEQUENCE [LARGE SCALE GENOMIC DNA]</scope>
    <source>
        <strain evidence="10">W744_W776</strain>
    </source>
</reference>
<evidence type="ECO:0000313" key="11">
    <source>
        <dbReference type="Proteomes" id="UP000827092"/>
    </source>
</evidence>
<dbReference type="Proteomes" id="UP000827092">
    <property type="component" value="Unassembled WGS sequence"/>
</dbReference>
<dbReference type="PANTHER" id="PTHR23294:SF0">
    <property type="entry name" value="UNC93-LIKE PROTEIN MFSD11"/>
    <property type="match status" value="1"/>
</dbReference>
<dbReference type="InterPro" id="IPR010291">
    <property type="entry name" value="Ion_channel_UNC-93"/>
</dbReference>
<keyword evidence="4 9" id="KW-1133">Transmembrane helix</keyword>
<protein>
    <recommendedName>
        <fullName evidence="7">UNC93-like protein MFSD11</fullName>
    </recommendedName>
    <alternativeName>
        <fullName evidence="8">Major facilitator superfamily domain-containing protein 11</fullName>
    </alternativeName>
</protein>
<comment type="caution">
    <text evidence="10">The sequence shown here is derived from an EMBL/GenBank/DDBJ whole genome shotgun (WGS) entry which is preliminary data.</text>
</comment>
<keyword evidence="6" id="KW-0325">Glycoprotein</keyword>
<name>A0AAV6U254_9ARAC</name>
<gene>
    <name evidence="10" type="ORF">JTE90_019662</name>
</gene>
<sequence>MAKELFDKMFINVLVLGVSFMLVFTAFQTCGMIQNIVITSMKEDYSNYDGNGYISLAVVYTAFAISNWLAPSIICTIGPKISMLLGGATYALFIANFFFHATWCLYLASALVGFGAALFWTGQGNFLTINSDSDTMSRNSGVFWALLQCSLLFGNIFVFFKFQGKSKIDEDTRFNVFGVLLGVACCGLAMLCFLRRGSAESVDVTEVPGATNQGGGALAEFKKAVFLFKTKDMLLLAVTFLYTGFELSFFSGVYGTGIGFTKRLGSDAAKYVGISGICIGAGEIIGGAVFGILGQKTNKYGRDPVILLGFLVHMASFFLIFLNLPAKSTLGETMQPAFLTSSVPLAMICAFGLGFGDACYNTQIYSILGTMYADDSSPAFALFKFFQSIAAAIAFFYSTVLQLPDQLLILVVFGILGTFSFWIVEWKEFEKIAAQKRENNKLKE</sequence>
<dbReference type="InterPro" id="IPR036259">
    <property type="entry name" value="MFS_trans_sf"/>
</dbReference>
<feature type="transmembrane region" description="Helical" evidence="9">
    <location>
        <begin position="174"/>
        <end position="194"/>
    </location>
</feature>
<dbReference type="SUPFAM" id="SSF103473">
    <property type="entry name" value="MFS general substrate transporter"/>
    <property type="match status" value="1"/>
</dbReference>
<feature type="transmembrane region" description="Helical" evidence="9">
    <location>
        <begin position="338"/>
        <end position="360"/>
    </location>
</feature>
<evidence type="ECO:0000256" key="8">
    <source>
        <dbReference type="ARBA" id="ARBA00041910"/>
    </source>
</evidence>
<feature type="transmembrane region" description="Helical" evidence="9">
    <location>
        <begin position="50"/>
        <end position="69"/>
    </location>
</feature>
<feature type="transmembrane region" description="Helical" evidence="9">
    <location>
        <begin position="233"/>
        <end position="251"/>
    </location>
</feature>
<keyword evidence="11" id="KW-1185">Reference proteome</keyword>
<feature type="transmembrane region" description="Helical" evidence="9">
    <location>
        <begin position="271"/>
        <end position="293"/>
    </location>
</feature>
<dbReference type="Pfam" id="PF05978">
    <property type="entry name" value="UNC-93"/>
    <property type="match status" value="1"/>
</dbReference>
<feature type="transmembrane region" description="Helical" evidence="9">
    <location>
        <begin position="105"/>
        <end position="129"/>
    </location>
</feature>
<dbReference type="PANTHER" id="PTHR23294">
    <property type="entry name" value="ET TRANSLATION PRODUCT-RELATED"/>
    <property type="match status" value="1"/>
</dbReference>